<proteinExistence type="predicted"/>
<dbReference type="InterPro" id="IPR008143">
    <property type="entry name" value="Ala_DH/PNT_CS2"/>
</dbReference>
<evidence type="ECO:0000259" key="8">
    <source>
        <dbReference type="SMART" id="SM01003"/>
    </source>
</evidence>
<dbReference type="SMART" id="SM01003">
    <property type="entry name" value="AlaDh_PNT_N"/>
    <property type="match status" value="1"/>
</dbReference>
<evidence type="ECO:0000256" key="3">
    <source>
        <dbReference type="ARBA" id="ARBA00022857"/>
    </source>
</evidence>
<dbReference type="GO" id="GO:0016491">
    <property type="term" value="F:oxidoreductase activity"/>
    <property type="evidence" value="ECO:0007669"/>
    <property type="project" value="InterPro"/>
</dbReference>
<evidence type="ECO:0000256" key="6">
    <source>
        <dbReference type="ARBA" id="ARBA00048202"/>
    </source>
</evidence>
<evidence type="ECO:0000256" key="2">
    <source>
        <dbReference type="ARBA" id="ARBA00022741"/>
    </source>
</evidence>
<organism evidence="9">
    <name type="scientific">freshwater metagenome</name>
    <dbReference type="NCBI Taxonomy" id="449393"/>
    <lineage>
        <taxon>unclassified sequences</taxon>
        <taxon>metagenomes</taxon>
        <taxon>ecological metagenomes</taxon>
    </lineage>
</organism>
<dbReference type="GO" id="GO:0050661">
    <property type="term" value="F:NADP binding"/>
    <property type="evidence" value="ECO:0007669"/>
    <property type="project" value="TreeGrafter"/>
</dbReference>
<evidence type="ECO:0000256" key="5">
    <source>
        <dbReference type="ARBA" id="ARBA00023027"/>
    </source>
</evidence>
<dbReference type="GO" id="GO:0006740">
    <property type="term" value="P:NADPH regeneration"/>
    <property type="evidence" value="ECO:0007669"/>
    <property type="project" value="TreeGrafter"/>
</dbReference>
<feature type="domain" description="Alanine dehydrogenase/pyridine nucleotide transhydrogenase NAD(H)-binding" evidence="7">
    <location>
        <begin position="150"/>
        <end position="313"/>
    </location>
</feature>
<dbReference type="EC" id="7.1.1.1" evidence="1"/>
<dbReference type="SUPFAM" id="SSF51735">
    <property type="entry name" value="NAD(P)-binding Rossmann-fold domains"/>
    <property type="match status" value="1"/>
</dbReference>
<protein>
    <recommendedName>
        <fullName evidence="1">proton-translocating NAD(P)(+) transhydrogenase</fullName>
        <ecNumber evidence="1">7.1.1.1</ecNumber>
    </recommendedName>
</protein>
<dbReference type="AlphaFoldDB" id="A0A6J6UJM9"/>
<dbReference type="GO" id="GO:0008750">
    <property type="term" value="F:proton-translocating NAD(P)+ transhydrogenase activity"/>
    <property type="evidence" value="ECO:0007669"/>
    <property type="project" value="UniProtKB-EC"/>
</dbReference>
<keyword evidence="2" id="KW-0547">Nucleotide-binding</keyword>
<dbReference type="Pfam" id="PF05222">
    <property type="entry name" value="AlaDh_PNT_N"/>
    <property type="match status" value="1"/>
</dbReference>
<dbReference type="InterPro" id="IPR007698">
    <property type="entry name" value="AlaDH/PNT_NAD(H)-bd"/>
</dbReference>
<dbReference type="PANTHER" id="PTHR10160:SF19">
    <property type="entry name" value="PROTON-TRANSLOCATING NAD(P)(+) TRANSHYDROGENASE"/>
    <property type="match status" value="1"/>
</dbReference>
<dbReference type="CDD" id="cd05304">
    <property type="entry name" value="Rubrum_tdh"/>
    <property type="match status" value="1"/>
</dbReference>
<name>A0A6J6UJM9_9ZZZZ</name>
<accession>A0A6J6UJM9</accession>
<evidence type="ECO:0000313" key="9">
    <source>
        <dbReference type="EMBL" id="CAB4759706.1"/>
    </source>
</evidence>
<dbReference type="SUPFAM" id="SSF52283">
    <property type="entry name" value="Formate/glycerate dehydrogenase catalytic domain-like"/>
    <property type="match status" value="1"/>
</dbReference>
<dbReference type="SMART" id="SM01002">
    <property type="entry name" value="AlaDh_PNT_C"/>
    <property type="match status" value="1"/>
</dbReference>
<keyword evidence="4" id="KW-1278">Translocase</keyword>
<dbReference type="InterPro" id="IPR007886">
    <property type="entry name" value="AlaDH/PNT_N"/>
</dbReference>
<dbReference type="PROSITE" id="PS00837">
    <property type="entry name" value="ALADH_PNT_2"/>
    <property type="match status" value="1"/>
</dbReference>
<comment type="catalytic activity">
    <reaction evidence="6">
        <text>NAD(+) + NADPH + H(+)(in) = NADH + NADP(+) + H(+)(out)</text>
        <dbReference type="Rhea" id="RHEA:47992"/>
        <dbReference type="ChEBI" id="CHEBI:15378"/>
        <dbReference type="ChEBI" id="CHEBI:57540"/>
        <dbReference type="ChEBI" id="CHEBI:57783"/>
        <dbReference type="ChEBI" id="CHEBI:57945"/>
        <dbReference type="ChEBI" id="CHEBI:58349"/>
        <dbReference type="EC" id="7.1.1.1"/>
    </reaction>
</comment>
<feature type="domain" description="Alanine dehydrogenase/pyridine nucleotide transhydrogenase N-terminal" evidence="8">
    <location>
        <begin position="4"/>
        <end position="141"/>
    </location>
</feature>
<keyword evidence="3" id="KW-0521">NADP</keyword>
<dbReference type="Pfam" id="PF01262">
    <property type="entry name" value="AlaDh_PNT_C"/>
    <property type="match status" value="1"/>
</dbReference>
<dbReference type="PANTHER" id="PTHR10160">
    <property type="entry name" value="NAD(P) TRANSHYDROGENASE"/>
    <property type="match status" value="1"/>
</dbReference>
<sequence>MRVFVPAETRVGERRVAILPQVVSKFAQLGLEVQVQAGAGSHAFASDADYVAAGATVVQSGDMAAALAGAEAVASVRPLEYSHAAAMRAGGVSVSFLSPAADVATVRGLRDAGATGLSFDLLPRISRAQSMDALTSQSLVTGYRAALIAADRLPCFFPLFMTAAGTIQPAKVLVLGAGVAGLQAIATAKRLGARVSAYDVRPASADEVRSMGATFVSLDLEQLAGAGGYAREMSDDRASRQRELLAPYVAAADVVITTASIPGREAPLLVTRSMVEAMSPGSVVVDLASESGGNVEGSIAGEEVRFGEVLVFGARDVASQMPVHASQLYSMNVFALLGLTVVEGSVVVDLQDEVLDGCAVVHNGEVRNEAARLALQEGA</sequence>
<dbReference type="EMBL" id="CAEZYW010000343">
    <property type="protein sequence ID" value="CAB4759706.1"/>
    <property type="molecule type" value="Genomic_DNA"/>
</dbReference>
<reference evidence="9" key="1">
    <citation type="submission" date="2020-05" db="EMBL/GenBank/DDBJ databases">
        <authorList>
            <person name="Chiriac C."/>
            <person name="Salcher M."/>
            <person name="Ghai R."/>
            <person name="Kavagutti S V."/>
        </authorList>
    </citation>
    <scope>NUCLEOTIDE SEQUENCE</scope>
</reference>
<keyword evidence="5" id="KW-0520">NAD</keyword>
<dbReference type="Gene3D" id="3.40.50.720">
    <property type="entry name" value="NAD(P)-binding Rossmann-like Domain"/>
    <property type="match status" value="2"/>
</dbReference>
<dbReference type="GO" id="GO:0005886">
    <property type="term" value="C:plasma membrane"/>
    <property type="evidence" value="ECO:0007669"/>
    <property type="project" value="TreeGrafter"/>
</dbReference>
<evidence type="ECO:0000256" key="4">
    <source>
        <dbReference type="ARBA" id="ARBA00022967"/>
    </source>
</evidence>
<evidence type="ECO:0000259" key="7">
    <source>
        <dbReference type="SMART" id="SM01002"/>
    </source>
</evidence>
<gene>
    <name evidence="9" type="ORF">UFOPK2786_01769</name>
</gene>
<evidence type="ECO:0000256" key="1">
    <source>
        <dbReference type="ARBA" id="ARBA00012943"/>
    </source>
</evidence>
<dbReference type="InterPro" id="IPR036291">
    <property type="entry name" value="NAD(P)-bd_dom_sf"/>
</dbReference>